<evidence type="ECO:0000259" key="1">
    <source>
        <dbReference type="PROSITE" id="PS51819"/>
    </source>
</evidence>
<dbReference type="Pfam" id="PF00903">
    <property type="entry name" value="Glyoxalase"/>
    <property type="match status" value="1"/>
</dbReference>
<dbReference type="PANTHER" id="PTHR35006:SF2">
    <property type="entry name" value="GLYOXALASE FAMILY PROTEIN (AFU_ORTHOLOGUE AFUA_5G14830)"/>
    <property type="match status" value="1"/>
</dbReference>
<dbReference type="PROSITE" id="PS51819">
    <property type="entry name" value="VOC"/>
    <property type="match status" value="1"/>
</dbReference>
<evidence type="ECO:0000313" key="3">
    <source>
        <dbReference type="Proteomes" id="UP001283341"/>
    </source>
</evidence>
<reference evidence="2" key="1">
    <citation type="journal article" date="2023" name="Mol. Phylogenet. Evol.">
        <title>Genome-scale phylogeny and comparative genomics of the fungal order Sordariales.</title>
        <authorList>
            <person name="Hensen N."/>
            <person name="Bonometti L."/>
            <person name="Westerberg I."/>
            <person name="Brannstrom I.O."/>
            <person name="Guillou S."/>
            <person name="Cros-Aarteil S."/>
            <person name="Calhoun S."/>
            <person name="Haridas S."/>
            <person name="Kuo A."/>
            <person name="Mondo S."/>
            <person name="Pangilinan J."/>
            <person name="Riley R."/>
            <person name="LaButti K."/>
            <person name="Andreopoulos B."/>
            <person name="Lipzen A."/>
            <person name="Chen C."/>
            <person name="Yan M."/>
            <person name="Daum C."/>
            <person name="Ng V."/>
            <person name="Clum A."/>
            <person name="Steindorff A."/>
            <person name="Ohm R.A."/>
            <person name="Martin F."/>
            <person name="Silar P."/>
            <person name="Natvig D.O."/>
            <person name="Lalanne C."/>
            <person name="Gautier V."/>
            <person name="Ament-Velasquez S.L."/>
            <person name="Kruys A."/>
            <person name="Hutchinson M.I."/>
            <person name="Powell A.J."/>
            <person name="Barry K."/>
            <person name="Miller A.N."/>
            <person name="Grigoriev I.V."/>
            <person name="Debuchy R."/>
            <person name="Gladieux P."/>
            <person name="Hiltunen Thoren M."/>
            <person name="Johannesson H."/>
        </authorList>
    </citation>
    <scope>NUCLEOTIDE SEQUENCE</scope>
    <source>
        <strain evidence="2">CBS 118394</strain>
    </source>
</reference>
<keyword evidence="3" id="KW-1185">Reference proteome</keyword>
<dbReference type="InterPro" id="IPR037523">
    <property type="entry name" value="VOC_core"/>
</dbReference>
<keyword evidence="2" id="KW-0223">Dioxygenase</keyword>
<dbReference type="InterPro" id="IPR029068">
    <property type="entry name" value="Glyas_Bleomycin-R_OHBP_Dase"/>
</dbReference>
<dbReference type="EMBL" id="JAUEDM010000005">
    <property type="protein sequence ID" value="KAK3316022.1"/>
    <property type="molecule type" value="Genomic_DNA"/>
</dbReference>
<sequence>MADPNDQQSSYPNNPLGHISIGVRDYSVSKAFYSAVFSTIGLHLVYDSEEAAPPSSESASKKKHTRTLGFGADAKHELINIFEFGDQASPPGAGFHLAFNAPSRQAVIEFHAMAVGFGGTDNGLPGVRRHYGADYFAAFVVDPDGWRLEVVCQRPEGDVEGEDDGTGGHGGES</sequence>
<name>A0AAE0M1V2_9PEZI</name>
<evidence type="ECO:0000313" key="2">
    <source>
        <dbReference type="EMBL" id="KAK3316022.1"/>
    </source>
</evidence>
<feature type="domain" description="VOC" evidence="1">
    <location>
        <begin position="15"/>
        <end position="153"/>
    </location>
</feature>
<dbReference type="SUPFAM" id="SSF54593">
    <property type="entry name" value="Glyoxalase/Bleomycin resistance protein/Dihydroxybiphenyl dioxygenase"/>
    <property type="match status" value="1"/>
</dbReference>
<gene>
    <name evidence="2" type="ORF">B0H66DRAFT_275256</name>
</gene>
<dbReference type="InterPro" id="IPR004360">
    <property type="entry name" value="Glyas_Fos-R_dOase_dom"/>
</dbReference>
<keyword evidence="2" id="KW-0560">Oxidoreductase</keyword>
<proteinExistence type="predicted"/>
<organism evidence="2 3">
    <name type="scientific">Apodospora peruviana</name>
    <dbReference type="NCBI Taxonomy" id="516989"/>
    <lineage>
        <taxon>Eukaryota</taxon>
        <taxon>Fungi</taxon>
        <taxon>Dikarya</taxon>
        <taxon>Ascomycota</taxon>
        <taxon>Pezizomycotina</taxon>
        <taxon>Sordariomycetes</taxon>
        <taxon>Sordariomycetidae</taxon>
        <taxon>Sordariales</taxon>
        <taxon>Lasiosphaeriaceae</taxon>
        <taxon>Apodospora</taxon>
    </lineage>
</organism>
<dbReference type="AlphaFoldDB" id="A0AAE0M1V2"/>
<comment type="caution">
    <text evidence="2">The sequence shown here is derived from an EMBL/GenBank/DDBJ whole genome shotgun (WGS) entry which is preliminary data.</text>
</comment>
<dbReference type="GO" id="GO:0051213">
    <property type="term" value="F:dioxygenase activity"/>
    <property type="evidence" value="ECO:0007669"/>
    <property type="project" value="UniProtKB-KW"/>
</dbReference>
<dbReference type="Proteomes" id="UP001283341">
    <property type="component" value="Unassembled WGS sequence"/>
</dbReference>
<protein>
    <submittedName>
        <fullName evidence="2">Glyoxalase/Bleomycin resistance protein/Dihydroxybiphenyl dioxygenase</fullName>
    </submittedName>
</protein>
<dbReference type="PANTHER" id="PTHR35006">
    <property type="entry name" value="GLYOXALASE FAMILY PROTEIN (AFU_ORTHOLOGUE AFUA_5G14830)"/>
    <property type="match status" value="1"/>
</dbReference>
<dbReference type="CDD" id="cd07262">
    <property type="entry name" value="VOC_like"/>
    <property type="match status" value="1"/>
</dbReference>
<dbReference type="Gene3D" id="3.10.180.10">
    <property type="entry name" value="2,3-Dihydroxybiphenyl 1,2-Dioxygenase, domain 1"/>
    <property type="match status" value="1"/>
</dbReference>
<reference evidence="2" key="2">
    <citation type="submission" date="2023-06" db="EMBL/GenBank/DDBJ databases">
        <authorList>
            <consortium name="Lawrence Berkeley National Laboratory"/>
            <person name="Haridas S."/>
            <person name="Hensen N."/>
            <person name="Bonometti L."/>
            <person name="Westerberg I."/>
            <person name="Brannstrom I.O."/>
            <person name="Guillou S."/>
            <person name="Cros-Aarteil S."/>
            <person name="Calhoun S."/>
            <person name="Kuo A."/>
            <person name="Mondo S."/>
            <person name="Pangilinan J."/>
            <person name="Riley R."/>
            <person name="Labutti K."/>
            <person name="Andreopoulos B."/>
            <person name="Lipzen A."/>
            <person name="Chen C."/>
            <person name="Yanf M."/>
            <person name="Daum C."/>
            <person name="Ng V."/>
            <person name="Clum A."/>
            <person name="Steindorff A."/>
            <person name="Ohm R."/>
            <person name="Martin F."/>
            <person name="Silar P."/>
            <person name="Natvig D."/>
            <person name="Lalanne C."/>
            <person name="Gautier V."/>
            <person name="Ament-Velasquez S.L."/>
            <person name="Kruys A."/>
            <person name="Hutchinson M.I."/>
            <person name="Powell A.J."/>
            <person name="Barry K."/>
            <person name="Miller A.N."/>
            <person name="Grigoriev I.V."/>
            <person name="Debuchy R."/>
            <person name="Gladieux P."/>
            <person name="Thoren M.H."/>
            <person name="Johannesson H."/>
        </authorList>
    </citation>
    <scope>NUCLEOTIDE SEQUENCE</scope>
    <source>
        <strain evidence="2">CBS 118394</strain>
    </source>
</reference>
<accession>A0AAE0M1V2</accession>